<reference evidence="2" key="1">
    <citation type="submission" date="2022-04" db="EMBL/GenBank/DDBJ databases">
        <title>Carnegiea gigantea Genome sequencing and assembly v2.</title>
        <authorList>
            <person name="Copetti D."/>
            <person name="Sanderson M.J."/>
            <person name="Burquez A."/>
            <person name="Wojciechowski M.F."/>
        </authorList>
    </citation>
    <scope>NUCLEOTIDE SEQUENCE</scope>
    <source>
        <strain evidence="2">SGP5-SGP5p</strain>
        <tissue evidence="2">Aerial part</tissue>
    </source>
</reference>
<organism evidence="2 3">
    <name type="scientific">Carnegiea gigantea</name>
    <dbReference type="NCBI Taxonomy" id="171969"/>
    <lineage>
        <taxon>Eukaryota</taxon>
        <taxon>Viridiplantae</taxon>
        <taxon>Streptophyta</taxon>
        <taxon>Embryophyta</taxon>
        <taxon>Tracheophyta</taxon>
        <taxon>Spermatophyta</taxon>
        <taxon>Magnoliopsida</taxon>
        <taxon>eudicotyledons</taxon>
        <taxon>Gunneridae</taxon>
        <taxon>Pentapetalae</taxon>
        <taxon>Caryophyllales</taxon>
        <taxon>Cactineae</taxon>
        <taxon>Cactaceae</taxon>
        <taxon>Cactoideae</taxon>
        <taxon>Echinocereeae</taxon>
        <taxon>Carnegiea</taxon>
    </lineage>
</organism>
<feature type="region of interest" description="Disordered" evidence="1">
    <location>
        <begin position="290"/>
        <end position="310"/>
    </location>
</feature>
<evidence type="ECO:0000313" key="2">
    <source>
        <dbReference type="EMBL" id="KAJ8435866.1"/>
    </source>
</evidence>
<name>A0A9Q1K2B6_9CARY</name>
<keyword evidence="3" id="KW-1185">Reference proteome</keyword>
<protein>
    <submittedName>
        <fullName evidence="2">Uncharacterized protein</fullName>
    </submittedName>
</protein>
<dbReference type="EMBL" id="JAKOGI010000380">
    <property type="protein sequence ID" value="KAJ8435866.1"/>
    <property type="molecule type" value="Genomic_DNA"/>
</dbReference>
<proteinExistence type="predicted"/>
<evidence type="ECO:0000256" key="1">
    <source>
        <dbReference type="SAM" id="MobiDB-lite"/>
    </source>
</evidence>
<dbReference type="AlphaFoldDB" id="A0A9Q1K2B6"/>
<accession>A0A9Q1K2B6</accession>
<evidence type="ECO:0000313" key="3">
    <source>
        <dbReference type="Proteomes" id="UP001153076"/>
    </source>
</evidence>
<gene>
    <name evidence="2" type="ORF">Cgig2_028574</name>
</gene>
<feature type="compositionally biased region" description="Basic and acidic residues" evidence="1">
    <location>
        <begin position="156"/>
        <end position="166"/>
    </location>
</feature>
<feature type="compositionally biased region" description="Basic and acidic residues" evidence="1">
    <location>
        <begin position="295"/>
        <end position="310"/>
    </location>
</feature>
<feature type="region of interest" description="Disordered" evidence="1">
    <location>
        <begin position="138"/>
        <end position="166"/>
    </location>
</feature>
<comment type="caution">
    <text evidence="2">The sequence shown here is derived from an EMBL/GenBank/DDBJ whole genome shotgun (WGS) entry which is preliminary data.</text>
</comment>
<sequence length="410" mass="47239">MGALPFITSISPHRGFLTMAFRRSRSTSEMAQYVVCNFKWDRRRAAFPPSPLPNYFQALGPSYNLAVTEGAARCFKFPELPQVIFYAMLLSKAKRLRVLHRWTLYIMESALIVFRWGTCESWVWLNGDRILEARPSKRMRARTPKGPPPLRTMTSRRRDSEEEKIEREREKVSLARPLLAWCSLFFTTPGRWLTLSATRPPRPLLDNYQDLCPRFALPDAERTTLDFELPEMVQAIFYATPLNDAVKLGVVSGPMAIDLKLTLEGLRWSPFKSYLGRSSRGLMEAQFHQRTPSDGARELADDQEESSRTEVIEGRERRMASFLAFLDTAHVAEYVRDNFHWPLRESSALHSKLLPLNFHGLCPNFDLHVAMQFAHMAYIPEMVQPIFYAMVIIEAVELELSSKTAIDRMI</sequence>
<dbReference type="Proteomes" id="UP001153076">
    <property type="component" value="Unassembled WGS sequence"/>
</dbReference>